<protein>
    <submittedName>
        <fullName evidence="2">Uncharacterized protein</fullName>
    </submittedName>
</protein>
<reference evidence="2 3" key="1">
    <citation type="submission" date="2020-04" db="EMBL/GenBank/DDBJ databases">
        <authorList>
            <person name="Basu S."/>
            <person name="Maruthanayagam V."/>
            <person name="Chakraborty S."/>
            <person name="Pramanik A."/>
            <person name="Mukherjee J."/>
            <person name="Brink B."/>
        </authorList>
    </citation>
    <scope>NUCLEOTIDE SEQUENCE [LARGE SCALE GENOMIC DNA]</scope>
    <source>
        <strain evidence="2 3">AP17</strain>
    </source>
</reference>
<name>A0A6H1TUJ6_9CYAN</name>
<dbReference type="Proteomes" id="UP000500857">
    <property type="component" value="Chromosome"/>
</dbReference>
<evidence type="ECO:0000313" key="3">
    <source>
        <dbReference type="Proteomes" id="UP000500857"/>
    </source>
</evidence>
<evidence type="ECO:0000256" key="1">
    <source>
        <dbReference type="SAM" id="MobiDB-lite"/>
    </source>
</evidence>
<dbReference type="Gene3D" id="1.10.30.50">
    <property type="match status" value="1"/>
</dbReference>
<dbReference type="EMBL" id="CP051167">
    <property type="protein sequence ID" value="QIZ70262.1"/>
    <property type="molecule type" value="Genomic_DNA"/>
</dbReference>
<organism evidence="2 3">
    <name type="scientific">Oxynema aestuarii AP17</name>
    <dbReference type="NCBI Taxonomy" id="2064643"/>
    <lineage>
        <taxon>Bacteria</taxon>
        <taxon>Bacillati</taxon>
        <taxon>Cyanobacteriota</taxon>
        <taxon>Cyanophyceae</taxon>
        <taxon>Oscillatoriophycideae</taxon>
        <taxon>Oscillatoriales</taxon>
        <taxon>Oscillatoriaceae</taxon>
        <taxon>Oxynema</taxon>
        <taxon>Oxynema aestuarii</taxon>
    </lineage>
</organism>
<feature type="region of interest" description="Disordered" evidence="1">
    <location>
        <begin position="1"/>
        <end position="69"/>
    </location>
</feature>
<proteinExistence type="predicted"/>
<feature type="compositionally biased region" description="Acidic residues" evidence="1">
    <location>
        <begin position="366"/>
        <end position="380"/>
    </location>
</feature>
<gene>
    <name evidence="2" type="ORF">HCG48_06475</name>
</gene>
<feature type="region of interest" description="Disordered" evidence="1">
    <location>
        <begin position="358"/>
        <end position="391"/>
    </location>
</feature>
<evidence type="ECO:0000313" key="2">
    <source>
        <dbReference type="EMBL" id="QIZ70262.1"/>
    </source>
</evidence>
<keyword evidence="3" id="KW-1185">Reference proteome</keyword>
<sequence length="391" mass="44380">MSEQISLSPLTRRTVTLNEDGSAEENTMPREFLSRPSVAFQPPANQLRSRPFPPPTNTQDETETGANLESKGHQLEQISFAPRATDSPPPLQRQLSRIFDSSLPRITQARPVIQRYSYSDFATYKDAKNATIYSKELLDEQKKHTIGEHSQKLFTSDQASKIYEVNKKYYKDGKIHSDDESDPKILEKQDTTITPHIDHRFPKSKGGTNSFANAAVISARDNISKNNKTDQKKEPVTSLPAYKDLLKEEENFKIGRYQEFTQAQKDLIYQANKKYYGQNSIISDNDGITPLNGLDSSRVPHIDHITAKSEGGTNFYFNAQVLPANTNIKKSGKRGKPYDGDWDIEEFTLEQYYQKKQKGELATELSSDESESEDESEPETELPNKKIKKSE</sequence>
<accession>A0A6H1TUJ6</accession>
<dbReference type="AlphaFoldDB" id="A0A6H1TUJ6"/>
<dbReference type="KEGG" id="oxy:HCG48_06475"/>
<feature type="compositionally biased region" description="Polar residues" evidence="1">
    <location>
        <begin position="1"/>
        <end position="19"/>
    </location>
</feature>